<protein>
    <submittedName>
        <fullName evidence="2 3">Uncharacterized protein</fullName>
    </submittedName>
</protein>
<organism evidence="2">
    <name type="scientific">Capitella teleta</name>
    <name type="common">Polychaete worm</name>
    <dbReference type="NCBI Taxonomy" id="283909"/>
    <lineage>
        <taxon>Eukaryota</taxon>
        <taxon>Metazoa</taxon>
        <taxon>Spiralia</taxon>
        <taxon>Lophotrochozoa</taxon>
        <taxon>Annelida</taxon>
        <taxon>Polychaeta</taxon>
        <taxon>Sedentaria</taxon>
        <taxon>Scolecida</taxon>
        <taxon>Capitellidae</taxon>
        <taxon>Capitella</taxon>
    </lineage>
</organism>
<proteinExistence type="predicted"/>
<reference evidence="2 4" key="2">
    <citation type="journal article" date="2013" name="Nature">
        <title>Insights into bilaterian evolution from three spiralian genomes.</title>
        <authorList>
            <person name="Simakov O."/>
            <person name="Marletaz F."/>
            <person name="Cho S.J."/>
            <person name="Edsinger-Gonzales E."/>
            <person name="Havlak P."/>
            <person name="Hellsten U."/>
            <person name="Kuo D.H."/>
            <person name="Larsson T."/>
            <person name="Lv J."/>
            <person name="Arendt D."/>
            <person name="Savage R."/>
            <person name="Osoegawa K."/>
            <person name="de Jong P."/>
            <person name="Grimwood J."/>
            <person name="Chapman J.A."/>
            <person name="Shapiro H."/>
            <person name="Aerts A."/>
            <person name="Otillar R.P."/>
            <person name="Terry A.Y."/>
            <person name="Boore J.L."/>
            <person name="Grigoriev I.V."/>
            <person name="Lindberg D.R."/>
            <person name="Seaver E.C."/>
            <person name="Weisblat D.A."/>
            <person name="Putnam N.H."/>
            <person name="Rokhsar D.S."/>
        </authorList>
    </citation>
    <scope>NUCLEOTIDE SEQUENCE</scope>
    <source>
        <strain evidence="2 4">I ESC-2004</strain>
    </source>
</reference>
<dbReference type="AlphaFoldDB" id="R7U109"/>
<keyword evidence="4" id="KW-1185">Reference proteome</keyword>
<sequence length="258" mass="29400">MPKNKVSVKKFVWEYTQKSRGIPLRSIKKRYGVDLEICQEEAEYVVIEVVSMSNRDCPADAAEGEVRELCSWVEGVIGHVVDDGHNPDPRMLCEYVKEISGMSFNHDTYSEEVYLSGMREAIKGNETGETLSASDKDESPSAFRSEKDDLKRPGAKVENRNDAIKIEEVSTISTNHGPSSKKRKKRNIGRKQGVNYHQYAGQYRETELPDKSPDICIRINRIPTLEMASDEIDPFLIPQDDKMTYHRRMIGKPDDLEV</sequence>
<dbReference type="EnsemblMetazoa" id="CapteT203236">
    <property type="protein sequence ID" value="CapteP203236"/>
    <property type="gene ID" value="CapteG203236"/>
</dbReference>
<feature type="region of interest" description="Disordered" evidence="1">
    <location>
        <begin position="126"/>
        <end position="192"/>
    </location>
</feature>
<evidence type="ECO:0000313" key="2">
    <source>
        <dbReference type="EMBL" id="ELT96870.1"/>
    </source>
</evidence>
<evidence type="ECO:0000256" key="1">
    <source>
        <dbReference type="SAM" id="MobiDB-lite"/>
    </source>
</evidence>
<dbReference type="EMBL" id="AMQN01000256">
    <property type="status" value="NOT_ANNOTATED_CDS"/>
    <property type="molecule type" value="Genomic_DNA"/>
</dbReference>
<dbReference type="HOGENOM" id="CLU_1078670_0_0_1"/>
<name>R7U109_CAPTE</name>
<feature type="compositionally biased region" description="Basic and acidic residues" evidence="1">
    <location>
        <begin position="134"/>
        <end position="168"/>
    </location>
</feature>
<feature type="compositionally biased region" description="Basic residues" evidence="1">
    <location>
        <begin position="179"/>
        <end position="189"/>
    </location>
</feature>
<dbReference type="EMBL" id="KB308724">
    <property type="protein sequence ID" value="ELT96870.1"/>
    <property type="molecule type" value="Genomic_DNA"/>
</dbReference>
<reference evidence="3" key="3">
    <citation type="submission" date="2015-06" db="UniProtKB">
        <authorList>
            <consortium name="EnsemblMetazoa"/>
        </authorList>
    </citation>
    <scope>IDENTIFICATION</scope>
</reference>
<gene>
    <name evidence="2" type="ORF">CAPTEDRAFT_203236</name>
</gene>
<evidence type="ECO:0000313" key="4">
    <source>
        <dbReference type="Proteomes" id="UP000014760"/>
    </source>
</evidence>
<dbReference type="Proteomes" id="UP000014760">
    <property type="component" value="Unassembled WGS sequence"/>
</dbReference>
<reference evidence="4" key="1">
    <citation type="submission" date="2012-12" db="EMBL/GenBank/DDBJ databases">
        <authorList>
            <person name="Hellsten U."/>
            <person name="Grimwood J."/>
            <person name="Chapman J.A."/>
            <person name="Shapiro H."/>
            <person name="Aerts A."/>
            <person name="Otillar R.P."/>
            <person name="Terry A.Y."/>
            <person name="Boore J.L."/>
            <person name="Simakov O."/>
            <person name="Marletaz F."/>
            <person name="Cho S.-J."/>
            <person name="Edsinger-Gonzales E."/>
            <person name="Havlak P."/>
            <person name="Kuo D.-H."/>
            <person name="Larsson T."/>
            <person name="Lv J."/>
            <person name="Arendt D."/>
            <person name="Savage R."/>
            <person name="Osoegawa K."/>
            <person name="de Jong P."/>
            <person name="Lindberg D.R."/>
            <person name="Seaver E.C."/>
            <person name="Weisblat D.A."/>
            <person name="Putnam N.H."/>
            <person name="Grigoriev I.V."/>
            <person name="Rokhsar D.S."/>
        </authorList>
    </citation>
    <scope>NUCLEOTIDE SEQUENCE</scope>
    <source>
        <strain evidence="4">I ESC-2004</strain>
    </source>
</reference>
<accession>R7U109</accession>
<evidence type="ECO:0000313" key="3">
    <source>
        <dbReference type="EnsemblMetazoa" id="CapteP203236"/>
    </source>
</evidence>